<evidence type="ECO:0008006" key="4">
    <source>
        <dbReference type="Google" id="ProtNLM"/>
    </source>
</evidence>
<protein>
    <recommendedName>
        <fullName evidence="4">Major facilitator superfamily (MFS) profile domain-containing protein</fullName>
    </recommendedName>
</protein>
<keyword evidence="1" id="KW-0472">Membrane</keyword>
<comment type="caution">
    <text evidence="2">The sequence shown here is derived from an EMBL/GenBank/DDBJ whole genome shotgun (WGS) entry which is preliminary data.</text>
</comment>
<dbReference type="EMBL" id="NKUJ01000374">
    <property type="protein sequence ID" value="RMJ06969.1"/>
    <property type="molecule type" value="Genomic_DNA"/>
</dbReference>
<reference evidence="2 3" key="1">
    <citation type="submission" date="2017-06" db="EMBL/GenBank/DDBJ databases">
        <title>Comparative genomic analysis of Ambrosia Fusariam Clade fungi.</title>
        <authorList>
            <person name="Stajich J.E."/>
            <person name="Carrillo J."/>
            <person name="Kijimoto T."/>
            <person name="Eskalen A."/>
            <person name="O'Donnell K."/>
            <person name="Kasson M."/>
        </authorList>
    </citation>
    <scope>NUCLEOTIDE SEQUENCE [LARGE SCALE GENOMIC DNA]</scope>
    <source>
        <strain evidence="2">UCR3666</strain>
    </source>
</reference>
<dbReference type="OrthoDB" id="6133115at2759"/>
<accession>A0A3M2RP38</accession>
<sequence length="72" mass="8261">MKTVKQRKDGAEGDQTHVRFEDIVADGHTPWYRVPHLRTLNIMITVMLVTSYLIGFDSSMMNGVQSLPVWIQ</sequence>
<keyword evidence="1" id="KW-1133">Transmembrane helix</keyword>
<evidence type="ECO:0000313" key="2">
    <source>
        <dbReference type="EMBL" id="RMJ06969.1"/>
    </source>
</evidence>
<proteinExistence type="predicted"/>
<name>A0A3M2RP38_9HYPO</name>
<dbReference type="Proteomes" id="UP000277212">
    <property type="component" value="Unassembled WGS sequence"/>
</dbReference>
<feature type="transmembrane region" description="Helical" evidence="1">
    <location>
        <begin position="39"/>
        <end position="56"/>
    </location>
</feature>
<feature type="non-terminal residue" evidence="2">
    <location>
        <position position="72"/>
    </location>
</feature>
<keyword evidence="3" id="KW-1185">Reference proteome</keyword>
<gene>
    <name evidence="2" type="ORF">CDV36_013427</name>
</gene>
<organism evidence="2 3">
    <name type="scientific">Fusarium kuroshium</name>
    <dbReference type="NCBI Taxonomy" id="2010991"/>
    <lineage>
        <taxon>Eukaryota</taxon>
        <taxon>Fungi</taxon>
        <taxon>Dikarya</taxon>
        <taxon>Ascomycota</taxon>
        <taxon>Pezizomycotina</taxon>
        <taxon>Sordariomycetes</taxon>
        <taxon>Hypocreomycetidae</taxon>
        <taxon>Hypocreales</taxon>
        <taxon>Nectriaceae</taxon>
        <taxon>Fusarium</taxon>
        <taxon>Fusarium solani species complex</taxon>
    </lineage>
</organism>
<evidence type="ECO:0000313" key="3">
    <source>
        <dbReference type="Proteomes" id="UP000277212"/>
    </source>
</evidence>
<dbReference type="AlphaFoldDB" id="A0A3M2RP38"/>
<keyword evidence="1" id="KW-0812">Transmembrane</keyword>
<evidence type="ECO:0000256" key="1">
    <source>
        <dbReference type="SAM" id="Phobius"/>
    </source>
</evidence>